<dbReference type="InterPro" id="IPR038475">
    <property type="entry name" value="RecG_C_sf"/>
</dbReference>
<organism evidence="2 3">
    <name type="scientific">Phascolarctobacterium succinatutens</name>
    <dbReference type="NCBI Taxonomy" id="626940"/>
    <lineage>
        <taxon>Bacteria</taxon>
        <taxon>Bacillati</taxon>
        <taxon>Bacillota</taxon>
        <taxon>Negativicutes</taxon>
        <taxon>Acidaminococcales</taxon>
        <taxon>Acidaminococcaceae</taxon>
        <taxon>Phascolarctobacterium</taxon>
    </lineage>
</organism>
<dbReference type="PANTHER" id="PTHR30595">
    <property type="entry name" value="GLPR-RELATED TRANSCRIPTIONAL REPRESSOR"/>
    <property type="match status" value="1"/>
</dbReference>
<dbReference type="Gene3D" id="3.30.565.60">
    <property type="match status" value="1"/>
</dbReference>
<evidence type="ECO:0000313" key="2">
    <source>
        <dbReference type="EMBL" id="OLA36164.1"/>
    </source>
</evidence>
<comment type="caution">
    <text evidence="2">The sequence shown here is derived from an EMBL/GenBank/DDBJ whole genome shotgun (WGS) entry which is preliminary data.</text>
</comment>
<dbReference type="InterPro" id="IPR007421">
    <property type="entry name" value="Schlafen_AlbA_2_dom"/>
</dbReference>
<dbReference type="RefSeq" id="WP_303680571.1">
    <property type="nucleotide sequence ID" value="NZ_DBFAMM010000010.1"/>
</dbReference>
<dbReference type="PANTHER" id="PTHR30595:SF6">
    <property type="entry name" value="SCHLAFEN ALBA-2 DOMAIN-CONTAINING PROTEIN"/>
    <property type="match status" value="1"/>
</dbReference>
<proteinExistence type="predicted"/>
<dbReference type="AlphaFoldDB" id="A0A1Q6R197"/>
<dbReference type="Pfam" id="PF04326">
    <property type="entry name" value="SLFN_AlbA_2"/>
    <property type="match status" value="1"/>
</dbReference>
<dbReference type="EMBL" id="MNTG01000048">
    <property type="protein sequence ID" value="OLA36164.1"/>
    <property type="molecule type" value="Genomic_DNA"/>
</dbReference>
<dbReference type="Proteomes" id="UP000186777">
    <property type="component" value="Unassembled WGS sequence"/>
</dbReference>
<protein>
    <submittedName>
        <fullName evidence="2">Transcriptional regulator</fullName>
    </submittedName>
</protein>
<accession>A0A1Q6R197</accession>
<evidence type="ECO:0000259" key="1">
    <source>
        <dbReference type="Pfam" id="PF04326"/>
    </source>
</evidence>
<dbReference type="Gene3D" id="3.30.950.30">
    <property type="entry name" value="Schlafen, AAA domain"/>
    <property type="match status" value="1"/>
</dbReference>
<evidence type="ECO:0000313" key="3">
    <source>
        <dbReference type="Proteomes" id="UP000186777"/>
    </source>
</evidence>
<reference evidence="2 3" key="1">
    <citation type="journal article" date="2016" name="Nat. Biotechnol.">
        <title>Measurement of bacterial replication rates in microbial communities.</title>
        <authorList>
            <person name="Brown C.T."/>
            <person name="Olm M.R."/>
            <person name="Thomas B.C."/>
            <person name="Banfield J.F."/>
        </authorList>
    </citation>
    <scope>NUCLEOTIDE SEQUENCE [LARGE SCALE GENOMIC DNA]</scope>
    <source>
        <strain evidence="2">46_33</strain>
    </source>
</reference>
<name>A0A1Q6R197_9FIRM</name>
<sequence length="483" mass="55330">MENLELLVKELCKYKDELPWLEFKHNNYDPDMIGADISALANGATLDERNYAYFLWGIDDKTHEIVGTEYNLQTLKKGNQELENWLRGSLSPNADFEYQITNIDGRFVGVLIIHCAVNNPVTFKKVDYIRVGSYTKKLIDHPVLQSRLWKRLHDKKYEELIAKQDMSSEDVLRCLDYSVYFELSKIPQPESRASIIHYLKEDGCIIQNDNGLYSVTNMGAILLANKLADFPKLARKALRIIQYEGNSRLSMLREDIGKKGYASDFEYLLKYIEALTPTKENIDDNGLREKIVSYPMLAIREAVANALVHQDFSVSGTGPVIEIFNNRIEITNSGIPLVDIKRIVDNPPKSRNEKIASLMRRFRICEELGTGWDKIVIACEKLKLPAPKINLYEDSTKVTLFSAVKFNNLSLEDKLWAVYLHSCIMYIEEEQMTNSSLRERFGLESTSAASISRLIKEAVNAKLIKPLDPTTSNRYMKYIPAWA</sequence>
<dbReference type="InterPro" id="IPR038461">
    <property type="entry name" value="Schlafen_AlbA_2_dom_sf"/>
</dbReference>
<feature type="domain" description="Schlafen AlbA-2" evidence="1">
    <location>
        <begin position="19"/>
        <end position="137"/>
    </location>
</feature>
<gene>
    <name evidence="2" type="ORF">BHW43_11070</name>
</gene>
<dbReference type="STRING" id="626940.BHW43_11070"/>
<dbReference type="Pfam" id="PF13749">
    <property type="entry name" value="HATPase_c_4"/>
    <property type="match status" value="1"/>
</dbReference>